<dbReference type="PANTHER" id="PTHR33463:SF203">
    <property type="entry name" value="AAA+ ATPASE DOMAIN-CONTAINING PROTEIN"/>
    <property type="match status" value="1"/>
</dbReference>
<dbReference type="InterPro" id="IPR050905">
    <property type="entry name" value="Plant_NBS-LRR"/>
</dbReference>
<keyword evidence="4" id="KW-1185">Reference proteome</keyword>
<dbReference type="InterPro" id="IPR027417">
    <property type="entry name" value="P-loop_NTPase"/>
</dbReference>
<gene>
    <name evidence="3" type="ORF">ANE_LOCUS22920</name>
</gene>
<accession>A0A565CFW9</accession>
<dbReference type="Proteomes" id="UP000489600">
    <property type="component" value="Unassembled WGS sequence"/>
</dbReference>
<organism evidence="3 4">
    <name type="scientific">Arabis nemorensis</name>
    <dbReference type="NCBI Taxonomy" id="586526"/>
    <lineage>
        <taxon>Eukaryota</taxon>
        <taxon>Viridiplantae</taxon>
        <taxon>Streptophyta</taxon>
        <taxon>Embryophyta</taxon>
        <taxon>Tracheophyta</taxon>
        <taxon>Spermatophyta</taxon>
        <taxon>Magnoliopsida</taxon>
        <taxon>eudicotyledons</taxon>
        <taxon>Gunneridae</taxon>
        <taxon>Pentapetalae</taxon>
        <taxon>rosids</taxon>
        <taxon>malvids</taxon>
        <taxon>Brassicales</taxon>
        <taxon>Brassicaceae</taxon>
        <taxon>Arabideae</taxon>
        <taxon>Arabis</taxon>
    </lineage>
</organism>
<dbReference type="Gene3D" id="3.40.50.300">
    <property type="entry name" value="P-loop containing nucleotide triphosphate hydrolases"/>
    <property type="match status" value="1"/>
</dbReference>
<dbReference type="EMBL" id="CABITT030000007">
    <property type="protein sequence ID" value="VVB12476.1"/>
    <property type="molecule type" value="Genomic_DNA"/>
</dbReference>
<dbReference type="PRINTS" id="PR00364">
    <property type="entry name" value="DISEASERSIST"/>
</dbReference>
<dbReference type="SUPFAM" id="SSF52058">
    <property type="entry name" value="L domain-like"/>
    <property type="match status" value="1"/>
</dbReference>
<evidence type="ECO:0000313" key="4">
    <source>
        <dbReference type="Proteomes" id="UP000489600"/>
    </source>
</evidence>
<evidence type="ECO:0000256" key="2">
    <source>
        <dbReference type="SAM" id="MobiDB-lite"/>
    </source>
</evidence>
<dbReference type="SUPFAM" id="SSF52540">
    <property type="entry name" value="P-loop containing nucleoside triphosphate hydrolases"/>
    <property type="match status" value="1"/>
</dbReference>
<dbReference type="AlphaFoldDB" id="A0A565CFW9"/>
<feature type="region of interest" description="Disordered" evidence="2">
    <location>
        <begin position="201"/>
        <end position="233"/>
    </location>
</feature>
<dbReference type="Gene3D" id="3.80.10.10">
    <property type="entry name" value="Ribonuclease Inhibitor"/>
    <property type="match status" value="2"/>
</dbReference>
<dbReference type="InterPro" id="IPR032675">
    <property type="entry name" value="LRR_dom_sf"/>
</dbReference>
<comment type="caution">
    <text evidence="3">The sequence shown here is derived from an EMBL/GenBank/DDBJ whole genome shotgun (WGS) entry which is preliminary data.</text>
</comment>
<evidence type="ECO:0008006" key="5">
    <source>
        <dbReference type="Google" id="ProtNLM"/>
    </source>
</evidence>
<reference evidence="3" key="1">
    <citation type="submission" date="2019-07" db="EMBL/GenBank/DDBJ databases">
        <authorList>
            <person name="Dittberner H."/>
        </authorList>
    </citation>
    <scope>NUCLEOTIDE SEQUENCE [LARGE SCALE GENOMIC DNA]</scope>
</reference>
<evidence type="ECO:0000256" key="1">
    <source>
        <dbReference type="ARBA" id="ARBA00022821"/>
    </source>
</evidence>
<keyword evidence="1" id="KW-0611">Plant defense</keyword>
<proteinExistence type="predicted"/>
<protein>
    <recommendedName>
        <fullName evidence="5">NB-ARC domain-containing protein</fullName>
    </recommendedName>
</protein>
<dbReference type="OrthoDB" id="122245at2759"/>
<sequence>MDTARPRQERKPEKDTAISRQEMKDLNLCKKIVETLGGEGPQRVVLIGKSGIGKTRLAQKVGEYAAKEGLCYLTLCLHLNKRFDDELSLYENIAFQMEVYDREETKAKDLLKEKISAELSRKKRDEDKIKLVAEKSAKKLARGEKKQTSTAATVPYLLLILDDEGNKTSEDKVMKDLGLDSFLNEYESNLKVLITRREREGNTTECDDEIKSRDTKSEDNTEPCDLEEPHDTRSEVVAEPDADTKFHGEIEFHTTDESQALHETLTEDGMLDLFESLIEDKSRHLLESLQKDWKIVVKKSMSFPAAIVVLAKSLNCITRQKAFKSFSPKQEKVLKEGLSHCEPACSDSGYNPILHLAYELLETDDALKSAIIDCFWHSLDFFMHCGCVYYRHLITQWILEGYFDPVRSVKKAYKEGHDILLELINRGILKTQEDDMVVPEMAMSNLIDLRLHGLLGRSRLRFARVYGDDKKGLGNITQIDDMIKTVQAKKGENIFTILVSGNRLRRETPKEFFEQPQMKDLEVLGLFKPTLEHLLQSLSKLNQLRVLVIRDYDLLPSMEELKDLRRLEVLEVSGASSVKIISDDVFLAVPKLQSLNLSGLGIISLPASISQLKQLYSLILRDIFNLEALPTIEGLKSLEVFDVCGCTKLHKIEGSFKDMSYLREVNLSGTRIEALPELPLKSSICCSKLFVHADSRRMIHDTWSQVKEAITNGMSESLSCSDMVDRLQEISRKEPGRVDELWAFDCPEKKGRGAEHFRQGHRYRDVYMNTIPFVDTKSYQEVLEIRGSNAIDQDKETLAKAEFVVFVDIGAASLSSIFNDLKSVKGCWVEMCGDIENLFSGVDEERLRNLETLSITNLGRLESIYSSSSFKNLKKLNIDCCPSIKSLFPDASQLPGSLEVLKIKSCEKLENVFIQVVEVPNLHTLCLFKLPMLSTIGAMFPKLVTCKPDQCPELKTAIFMVSLMLCLSPHCSVFSIVGSSCSCYCFEVPK</sequence>
<dbReference type="PANTHER" id="PTHR33463">
    <property type="entry name" value="NB-ARC DOMAIN-CONTAINING PROTEIN-RELATED"/>
    <property type="match status" value="1"/>
</dbReference>
<evidence type="ECO:0000313" key="3">
    <source>
        <dbReference type="EMBL" id="VVB12476.1"/>
    </source>
</evidence>
<feature type="compositionally biased region" description="Basic and acidic residues" evidence="2">
    <location>
        <begin position="209"/>
        <end position="219"/>
    </location>
</feature>
<name>A0A565CFW9_9BRAS</name>